<protein>
    <submittedName>
        <fullName evidence="1">Uncharacterized protein</fullName>
    </submittedName>
</protein>
<dbReference type="Proteomes" id="UP000823775">
    <property type="component" value="Unassembled WGS sequence"/>
</dbReference>
<feature type="non-terminal residue" evidence="1">
    <location>
        <position position="72"/>
    </location>
</feature>
<evidence type="ECO:0000313" key="2">
    <source>
        <dbReference type="Proteomes" id="UP000823775"/>
    </source>
</evidence>
<evidence type="ECO:0000313" key="1">
    <source>
        <dbReference type="EMBL" id="MCE3049807.1"/>
    </source>
</evidence>
<name>A0ABS8WIB2_DATST</name>
<accession>A0ABS8WIB2</accession>
<reference evidence="1 2" key="1">
    <citation type="journal article" date="2021" name="BMC Genomics">
        <title>Datura genome reveals duplications of psychoactive alkaloid biosynthetic genes and high mutation rate following tissue culture.</title>
        <authorList>
            <person name="Rajewski A."/>
            <person name="Carter-House D."/>
            <person name="Stajich J."/>
            <person name="Litt A."/>
        </authorList>
    </citation>
    <scope>NUCLEOTIDE SEQUENCE [LARGE SCALE GENOMIC DNA]</scope>
    <source>
        <strain evidence="1">AR-01</strain>
    </source>
</reference>
<sequence>MESVTRHLGSKALGPLCYNNNPPTVHGFASAVHRWVRRSFDPSPTLMFCPHLEWWFVHLDRQLTGSALFLST</sequence>
<keyword evidence="2" id="KW-1185">Reference proteome</keyword>
<organism evidence="1 2">
    <name type="scientific">Datura stramonium</name>
    <name type="common">Jimsonweed</name>
    <name type="synonym">Common thornapple</name>
    <dbReference type="NCBI Taxonomy" id="4076"/>
    <lineage>
        <taxon>Eukaryota</taxon>
        <taxon>Viridiplantae</taxon>
        <taxon>Streptophyta</taxon>
        <taxon>Embryophyta</taxon>
        <taxon>Tracheophyta</taxon>
        <taxon>Spermatophyta</taxon>
        <taxon>Magnoliopsida</taxon>
        <taxon>eudicotyledons</taxon>
        <taxon>Gunneridae</taxon>
        <taxon>Pentapetalae</taxon>
        <taxon>asterids</taxon>
        <taxon>lamiids</taxon>
        <taxon>Solanales</taxon>
        <taxon>Solanaceae</taxon>
        <taxon>Solanoideae</taxon>
        <taxon>Datureae</taxon>
        <taxon>Datura</taxon>
    </lineage>
</organism>
<gene>
    <name evidence="1" type="ORF">HAX54_045818</name>
</gene>
<dbReference type="EMBL" id="JACEIK010007159">
    <property type="protein sequence ID" value="MCE3049807.1"/>
    <property type="molecule type" value="Genomic_DNA"/>
</dbReference>
<proteinExistence type="predicted"/>
<comment type="caution">
    <text evidence="1">The sequence shown here is derived from an EMBL/GenBank/DDBJ whole genome shotgun (WGS) entry which is preliminary data.</text>
</comment>